<dbReference type="GeneID" id="75918466"/>
<evidence type="ECO:0000313" key="3">
    <source>
        <dbReference type="EMBL" id="KAI8576605.1"/>
    </source>
</evidence>
<dbReference type="RefSeq" id="XP_051441609.1">
    <property type="nucleotide sequence ID" value="XM_051593124.1"/>
</dbReference>
<evidence type="ECO:0000256" key="2">
    <source>
        <dbReference type="SAM" id="SignalP"/>
    </source>
</evidence>
<feature type="signal peptide" evidence="2">
    <location>
        <begin position="1"/>
        <end position="20"/>
    </location>
</feature>
<gene>
    <name evidence="3" type="ORF">K450DRAFT_274515</name>
</gene>
<organism evidence="3 4">
    <name type="scientific">Umbelopsis ramanniana AG</name>
    <dbReference type="NCBI Taxonomy" id="1314678"/>
    <lineage>
        <taxon>Eukaryota</taxon>
        <taxon>Fungi</taxon>
        <taxon>Fungi incertae sedis</taxon>
        <taxon>Mucoromycota</taxon>
        <taxon>Mucoromycotina</taxon>
        <taxon>Umbelopsidomycetes</taxon>
        <taxon>Umbelopsidales</taxon>
        <taxon>Umbelopsidaceae</taxon>
        <taxon>Umbelopsis</taxon>
    </lineage>
</organism>
<feature type="compositionally biased region" description="Basic and acidic residues" evidence="1">
    <location>
        <begin position="48"/>
        <end position="73"/>
    </location>
</feature>
<evidence type="ECO:0000313" key="4">
    <source>
        <dbReference type="Proteomes" id="UP001206595"/>
    </source>
</evidence>
<keyword evidence="2" id="KW-0732">Signal</keyword>
<feature type="region of interest" description="Disordered" evidence="1">
    <location>
        <begin position="47"/>
        <end position="73"/>
    </location>
</feature>
<accession>A0AAD5E594</accession>
<reference evidence="3" key="1">
    <citation type="submission" date="2021-06" db="EMBL/GenBank/DDBJ databases">
        <authorList>
            <consortium name="DOE Joint Genome Institute"/>
            <person name="Mondo S.J."/>
            <person name="Amses K.R."/>
            <person name="Simmons D.R."/>
            <person name="Longcore J.E."/>
            <person name="Seto K."/>
            <person name="Alves G.H."/>
            <person name="Bonds A.E."/>
            <person name="Quandt C.A."/>
            <person name="Davis W.J."/>
            <person name="Chang Y."/>
            <person name="Letcher P.M."/>
            <person name="Powell M.J."/>
            <person name="Kuo A."/>
            <person name="Labutti K."/>
            <person name="Pangilinan J."/>
            <person name="Andreopoulos W."/>
            <person name="Tritt A."/>
            <person name="Riley R."/>
            <person name="Hundley H."/>
            <person name="Johnson J."/>
            <person name="Lipzen A."/>
            <person name="Barry K."/>
            <person name="Berbee M.L."/>
            <person name="Buchler N.E."/>
            <person name="Grigoriev I.V."/>
            <person name="Spatafora J.W."/>
            <person name="Stajich J.E."/>
            <person name="James T.Y."/>
        </authorList>
    </citation>
    <scope>NUCLEOTIDE SEQUENCE</scope>
    <source>
        <strain evidence="3">AG</strain>
    </source>
</reference>
<protein>
    <submittedName>
        <fullName evidence="3">Uncharacterized protein</fullName>
    </submittedName>
</protein>
<name>A0AAD5E594_UMBRA</name>
<comment type="caution">
    <text evidence="3">The sequence shown here is derived from an EMBL/GenBank/DDBJ whole genome shotgun (WGS) entry which is preliminary data.</text>
</comment>
<feature type="chain" id="PRO_5042016012" evidence="2">
    <location>
        <begin position="21"/>
        <end position="188"/>
    </location>
</feature>
<dbReference type="Proteomes" id="UP001206595">
    <property type="component" value="Unassembled WGS sequence"/>
</dbReference>
<sequence length="188" mass="20363">MRSAISILICSLYALCAVDATSISEGGNTLVEKDIIKAAEPQQLWSEVKSDDDGEVDHKDGKDGKGGKGGHKSDEYATRSVSILIGSSTFAIPCLGAGSIVDINGFIPIAFPSLLPIASDELISLMAPFSKVLSIYLKAEFFTVHSLYFQDGLFMEHSLYLLDGLFMEHSLYLQEGLFTVLSLYLKDG</sequence>
<proteinExistence type="predicted"/>
<reference evidence="3" key="2">
    <citation type="journal article" date="2022" name="Proc. Natl. Acad. Sci. U.S.A.">
        <title>Diploid-dominant life cycles characterize the early evolution of Fungi.</title>
        <authorList>
            <person name="Amses K.R."/>
            <person name="Simmons D.R."/>
            <person name="Longcore J.E."/>
            <person name="Mondo S.J."/>
            <person name="Seto K."/>
            <person name="Jeronimo G.H."/>
            <person name="Bonds A.E."/>
            <person name="Quandt C.A."/>
            <person name="Davis W.J."/>
            <person name="Chang Y."/>
            <person name="Federici B.A."/>
            <person name="Kuo A."/>
            <person name="LaButti K."/>
            <person name="Pangilinan J."/>
            <person name="Andreopoulos W."/>
            <person name="Tritt A."/>
            <person name="Riley R."/>
            <person name="Hundley H."/>
            <person name="Johnson J."/>
            <person name="Lipzen A."/>
            <person name="Barry K."/>
            <person name="Lang B.F."/>
            <person name="Cuomo C.A."/>
            <person name="Buchler N.E."/>
            <person name="Grigoriev I.V."/>
            <person name="Spatafora J.W."/>
            <person name="Stajich J.E."/>
            <person name="James T.Y."/>
        </authorList>
    </citation>
    <scope>NUCLEOTIDE SEQUENCE</scope>
    <source>
        <strain evidence="3">AG</strain>
    </source>
</reference>
<dbReference type="AlphaFoldDB" id="A0AAD5E594"/>
<keyword evidence="4" id="KW-1185">Reference proteome</keyword>
<dbReference type="EMBL" id="MU620952">
    <property type="protein sequence ID" value="KAI8576605.1"/>
    <property type="molecule type" value="Genomic_DNA"/>
</dbReference>
<evidence type="ECO:0000256" key="1">
    <source>
        <dbReference type="SAM" id="MobiDB-lite"/>
    </source>
</evidence>